<dbReference type="RefSeq" id="WP_131865295.1">
    <property type="nucleotide sequence ID" value="NZ_SMCR01000004.1"/>
</dbReference>
<proteinExistence type="inferred from homology"/>
<keyword evidence="7" id="KW-1185">Reference proteome</keyword>
<dbReference type="AlphaFoldDB" id="A0A4R3YZ87"/>
<dbReference type="SUPFAM" id="SSF53850">
    <property type="entry name" value="Periplasmic binding protein-like II"/>
    <property type="match status" value="1"/>
</dbReference>
<protein>
    <submittedName>
        <fullName evidence="6">NitT/TauT family transport system substrate-binding protein</fullName>
    </submittedName>
</protein>
<feature type="chain" id="PRO_5021019231" evidence="4">
    <location>
        <begin position="23"/>
        <end position="323"/>
    </location>
</feature>
<evidence type="ECO:0000256" key="3">
    <source>
        <dbReference type="ARBA" id="ARBA00022729"/>
    </source>
</evidence>
<dbReference type="CDD" id="cd01008">
    <property type="entry name" value="PBP2_NrtA_SsuA_CpmA_like"/>
    <property type="match status" value="1"/>
</dbReference>
<feature type="signal peptide" evidence="4">
    <location>
        <begin position="1"/>
        <end position="22"/>
    </location>
</feature>
<gene>
    <name evidence="6" type="ORF">EDC52_104153</name>
</gene>
<feature type="domain" description="SsuA/THI5-like" evidence="5">
    <location>
        <begin position="42"/>
        <end position="252"/>
    </location>
</feature>
<sequence length="323" mass="34494">MNKIMSLLCAALLTLTSASSGAADNKNDPVLVTEAFHTLLYLPVYVARDQGIFAKHRIDITSVRSAGSGPTALSAVLAGEAQFSVHGPEHVGFAQEKGGKVKAVSAVANSAPVWILARPGVEFSDPAALKGKRIAVGLAPGTSHTLLLRLLKQNHLDAKTDVTIQQVQNGSELGPVLAGQADLAVAYEPQVDQGVGQGLKVVYDFTRDYPEYAFSTINTSEKLIQDNPDLVRRFVNAIDESLALIRQDPATAKQVAHKEFASLDPALIDAAVSRMIDSQVYPASTRISPAAFTTAIDIQKFVGNITTEMPYEQIVSPHFAAQH</sequence>
<dbReference type="Gene3D" id="3.40.190.10">
    <property type="entry name" value="Periplasmic binding protein-like II"/>
    <property type="match status" value="2"/>
</dbReference>
<keyword evidence="3 4" id="KW-0732">Signal</keyword>
<accession>A0A4R3YZ87</accession>
<name>A0A4R3YZ87_9GAMM</name>
<dbReference type="Proteomes" id="UP000295719">
    <property type="component" value="Unassembled WGS sequence"/>
</dbReference>
<organism evidence="6 7">
    <name type="scientific">Biostraticola tofi</name>
    <dbReference type="NCBI Taxonomy" id="466109"/>
    <lineage>
        <taxon>Bacteria</taxon>
        <taxon>Pseudomonadati</taxon>
        <taxon>Pseudomonadota</taxon>
        <taxon>Gammaproteobacteria</taxon>
        <taxon>Enterobacterales</taxon>
        <taxon>Bruguierivoracaceae</taxon>
        <taxon>Biostraticola</taxon>
    </lineage>
</organism>
<dbReference type="OrthoDB" id="9180959at2"/>
<dbReference type="Pfam" id="PF09084">
    <property type="entry name" value="NMT1"/>
    <property type="match status" value="1"/>
</dbReference>
<dbReference type="PANTHER" id="PTHR30024:SF47">
    <property type="entry name" value="TAURINE-BINDING PERIPLASMIC PROTEIN"/>
    <property type="match status" value="1"/>
</dbReference>
<evidence type="ECO:0000313" key="7">
    <source>
        <dbReference type="Proteomes" id="UP000295719"/>
    </source>
</evidence>
<dbReference type="GO" id="GO:0042597">
    <property type="term" value="C:periplasmic space"/>
    <property type="evidence" value="ECO:0007669"/>
    <property type="project" value="UniProtKB-SubCell"/>
</dbReference>
<dbReference type="InterPro" id="IPR015168">
    <property type="entry name" value="SsuA/THI5"/>
</dbReference>
<dbReference type="EMBL" id="SMCR01000004">
    <property type="protein sequence ID" value="TCV96713.1"/>
    <property type="molecule type" value="Genomic_DNA"/>
</dbReference>
<reference evidence="6 7" key="1">
    <citation type="submission" date="2019-03" db="EMBL/GenBank/DDBJ databases">
        <title>Genomic Encyclopedia of Type Strains, Phase IV (KMG-IV): sequencing the most valuable type-strain genomes for metagenomic binning, comparative biology and taxonomic classification.</title>
        <authorList>
            <person name="Goeker M."/>
        </authorList>
    </citation>
    <scope>NUCLEOTIDE SEQUENCE [LARGE SCALE GENOMIC DNA]</scope>
    <source>
        <strain evidence="6 7">DSM 19580</strain>
    </source>
</reference>
<comment type="subcellular location">
    <subcellularLocation>
        <location evidence="1">Periplasm</location>
    </subcellularLocation>
</comment>
<evidence type="ECO:0000313" key="6">
    <source>
        <dbReference type="EMBL" id="TCV96713.1"/>
    </source>
</evidence>
<evidence type="ECO:0000256" key="2">
    <source>
        <dbReference type="ARBA" id="ARBA00010742"/>
    </source>
</evidence>
<comment type="similarity">
    <text evidence="2">Belongs to the bacterial solute-binding protein SsuA/TauA family.</text>
</comment>
<dbReference type="PANTHER" id="PTHR30024">
    <property type="entry name" value="ALIPHATIC SULFONATES-BINDING PROTEIN-RELATED"/>
    <property type="match status" value="1"/>
</dbReference>
<evidence type="ECO:0000259" key="5">
    <source>
        <dbReference type="Pfam" id="PF09084"/>
    </source>
</evidence>
<evidence type="ECO:0000256" key="4">
    <source>
        <dbReference type="SAM" id="SignalP"/>
    </source>
</evidence>
<evidence type="ECO:0000256" key="1">
    <source>
        <dbReference type="ARBA" id="ARBA00004418"/>
    </source>
</evidence>
<comment type="caution">
    <text evidence="6">The sequence shown here is derived from an EMBL/GenBank/DDBJ whole genome shotgun (WGS) entry which is preliminary data.</text>
</comment>